<protein>
    <submittedName>
        <fullName evidence="1">N-formylglutamate amidohydrolase</fullName>
    </submittedName>
</protein>
<evidence type="ECO:0000313" key="1">
    <source>
        <dbReference type="EMBL" id="MDD7972250.1"/>
    </source>
</evidence>
<dbReference type="EMBL" id="JAQZSM010000013">
    <property type="protein sequence ID" value="MDD7972250.1"/>
    <property type="molecule type" value="Genomic_DNA"/>
</dbReference>
<organism evidence="1 2">
    <name type="scientific">Roseinatronobacter alkalisoli</name>
    <dbReference type="NCBI Taxonomy" id="3028235"/>
    <lineage>
        <taxon>Bacteria</taxon>
        <taxon>Pseudomonadati</taxon>
        <taxon>Pseudomonadota</taxon>
        <taxon>Alphaproteobacteria</taxon>
        <taxon>Rhodobacterales</taxon>
        <taxon>Paracoccaceae</taxon>
        <taxon>Roseinatronobacter</taxon>
    </lineage>
</organism>
<comment type="caution">
    <text evidence="1">The sequence shown here is derived from an EMBL/GenBank/DDBJ whole genome shotgun (WGS) entry which is preliminary data.</text>
</comment>
<dbReference type="SUPFAM" id="SSF53187">
    <property type="entry name" value="Zn-dependent exopeptidases"/>
    <property type="match status" value="1"/>
</dbReference>
<dbReference type="Gene3D" id="3.40.630.40">
    <property type="entry name" value="Zn-dependent exopeptidases"/>
    <property type="match status" value="1"/>
</dbReference>
<keyword evidence="2" id="KW-1185">Reference proteome</keyword>
<proteinExistence type="predicted"/>
<dbReference type="InterPro" id="IPR007709">
    <property type="entry name" value="N-FG_amidohydro"/>
</dbReference>
<gene>
    <name evidence="1" type="ORF">PUT78_14175</name>
</gene>
<sequence length="290" mass="31796">MTLIPAVLEILGTDSQRLPLVFDSPHSGTDYPADFRPIADPALLRMAEDTHVHTLFSGAVDAGAVLLHALFPRAYIDTNRAADDLDPAQIDGTMPMTLRPSVKSRNGIGLCWTRVPPDGAAMYDRPLTAAEITHRITTYHQRYQTTLRDLLDGAHTRWGQVWHVNCHSMPHRASAMSPEPPGTTRADFVLGDRDGTTCAPAMTETIRAFLAARGVSVGINDPYKGMELVRANGAPAANRHSIQIEINRRLYMNEATREPNAGFAPLQALLRDLSAHLGEFVTSQLQGQYP</sequence>
<dbReference type="Pfam" id="PF05013">
    <property type="entry name" value="FGase"/>
    <property type="match status" value="1"/>
</dbReference>
<reference evidence="1" key="1">
    <citation type="submission" date="2023-02" db="EMBL/GenBank/DDBJ databases">
        <title>Description of Roseinatronobacter alkalisoli sp. nov., an alkaliphilic bacerium isolated from soda soil.</title>
        <authorList>
            <person name="Wei W."/>
        </authorList>
    </citation>
    <scope>NUCLEOTIDE SEQUENCE</scope>
    <source>
        <strain evidence="1">HJB301</strain>
    </source>
</reference>
<dbReference type="Proteomes" id="UP001431784">
    <property type="component" value="Unassembled WGS sequence"/>
</dbReference>
<evidence type="ECO:0000313" key="2">
    <source>
        <dbReference type="Proteomes" id="UP001431784"/>
    </source>
</evidence>
<accession>A0ABT5TAV6</accession>
<name>A0ABT5TAV6_9RHOB</name>
<dbReference type="RefSeq" id="WP_274352926.1">
    <property type="nucleotide sequence ID" value="NZ_JAQZSM010000013.1"/>
</dbReference>